<dbReference type="Proteomes" id="UP000058012">
    <property type="component" value="Unassembled WGS sequence"/>
</dbReference>
<dbReference type="STRING" id="1117702.AQZ52_07140"/>
<accession>A0A124JW52</accession>
<proteinExistence type="predicted"/>
<evidence type="ECO:0000256" key="2">
    <source>
        <dbReference type="SAM" id="Phobius"/>
    </source>
</evidence>
<comment type="caution">
    <text evidence="3">The sequence shown here is derived from an EMBL/GenBank/DDBJ whole genome shotgun (WGS) entry which is preliminary data.</text>
</comment>
<organism evidence="3 4">
    <name type="scientific">Novosphingobium fuchskuhlense</name>
    <dbReference type="NCBI Taxonomy" id="1117702"/>
    <lineage>
        <taxon>Bacteria</taxon>
        <taxon>Pseudomonadati</taxon>
        <taxon>Pseudomonadota</taxon>
        <taxon>Alphaproteobacteria</taxon>
        <taxon>Sphingomonadales</taxon>
        <taxon>Sphingomonadaceae</taxon>
        <taxon>Novosphingobium</taxon>
    </lineage>
</organism>
<protein>
    <submittedName>
        <fullName evidence="3">Uncharacterized protein</fullName>
    </submittedName>
</protein>
<feature type="transmembrane region" description="Helical" evidence="2">
    <location>
        <begin position="83"/>
        <end position="101"/>
    </location>
</feature>
<feature type="transmembrane region" description="Helical" evidence="2">
    <location>
        <begin position="24"/>
        <end position="44"/>
    </location>
</feature>
<evidence type="ECO:0000256" key="1">
    <source>
        <dbReference type="SAM" id="MobiDB-lite"/>
    </source>
</evidence>
<dbReference type="EMBL" id="LLZS01000003">
    <property type="protein sequence ID" value="KUR72967.1"/>
    <property type="molecule type" value="Genomic_DNA"/>
</dbReference>
<feature type="transmembrane region" description="Helical" evidence="2">
    <location>
        <begin position="294"/>
        <end position="313"/>
    </location>
</feature>
<feature type="transmembrane region" description="Helical" evidence="2">
    <location>
        <begin position="116"/>
        <end position="133"/>
    </location>
</feature>
<reference evidence="3 4" key="1">
    <citation type="submission" date="2015-10" db="EMBL/GenBank/DDBJ databases">
        <title>Draft genome sequence of Novosphingobium fuchskuhlense DSM 25065 isolated from a surface water sample of the southwest basin of Lake Grosse Fuchskuhle.</title>
        <authorList>
            <person name="Ruckert C."/>
            <person name="Winkler A."/>
            <person name="Glaeser J."/>
            <person name="Grossart H.-P."/>
            <person name="Kalinowski J."/>
            <person name="Glaeser S."/>
        </authorList>
    </citation>
    <scope>NUCLEOTIDE SEQUENCE [LARGE SCALE GENOMIC DNA]</scope>
    <source>
        <strain evidence="3 4">FNE08-7</strain>
    </source>
</reference>
<keyword evidence="4" id="KW-1185">Reference proteome</keyword>
<dbReference type="AlphaFoldDB" id="A0A124JW52"/>
<feature type="transmembrane region" description="Helical" evidence="2">
    <location>
        <begin position="325"/>
        <end position="349"/>
    </location>
</feature>
<gene>
    <name evidence="3" type="ORF">AQZ52_07140</name>
</gene>
<feature type="transmembrane region" description="Helical" evidence="2">
    <location>
        <begin position="193"/>
        <end position="211"/>
    </location>
</feature>
<keyword evidence="2" id="KW-1133">Transmembrane helix</keyword>
<sequence>MTLVPATMIVHVMLLGQGLTAENLFAVSLLAALMGVSISVMPAVMTWRRLSPEEVAAGPMWRRARPARVPIDAEDEVALRKRALFVFLIALLAMLAVLNAWDSHGMGALTYQPHPATYLPAFMVAAAVAASAYRQARDRLATPAGDADEKPVTPTSEAPAKQPLPREVAVRTFGRADRNKPSRRAPAHTAPDWGLLALLFGFGCLFLALGVLSNSGMSFLFASLQLGTAAAMAYDRKVGVLLRKVAMPGPRQALLLVACWFTLLVLLTTLDYALKPLDDSRAVPAQVAINLIARILSALAAFLLALPLLAAIVRETPAEGEERPLWPLFAALAGGGLCWYLLAVLWAAFTGPTAQYGNVYWAESS</sequence>
<evidence type="ECO:0000313" key="4">
    <source>
        <dbReference type="Proteomes" id="UP000058012"/>
    </source>
</evidence>
<keyword evidence="2" id="KW-0472">Membrane</keyword>
<feature type="transmembrane region" description="Helical" evidence="2">
    <location>
        <begin position="254"/>
        <end position="274"/>
    </location>
</feature>
<keyword evidence="2" id="KW-0812">Transmembrane</keyword>
<evidence type="ECO:0000313" key="3">
    <source>
        <dbReference type="EMBL" id="KUR72967.1"/>
    </source>
</evidence>
<feature type="region of interest" description="Disordered" evidence="1">
    <location>
        <begin position="140"/>
        <end position="163"/>
    </location>
</feature>
<name>A0A124JW52_9SPHN</name>